<dbReference type="AlphaFoldDB" id="S5UUA0"/>
<dbReference type="Proteomes" id="UP000015423">
    <property type="component" value="Chromosome"/>
</dbReference>
<evidence type="ECO:0000313" key="3">
    <source>
        <dbReference type="Proteomes" id="UP000015423"/>
    </source>
</evidence>
<dbReference type="RefSeq" id="WP_020941211.1">
    <property type="nucleotide sequence ID" value="NC_021985.1"/>
</dbReference>
<reference evidence="3" key="1">
    <citation type="submission" date="2012-10" db="EMBL/GenBank/DDBJ databases">
        <title>The complete genome sequence of Streptomyces collinus Tu 365.</title>
        <authorList>
            <person name="Ruckert C."/>
            <person name="Szczepanowski R."/>
            <person name="Goesmann A."/>
            <person name="Pross E.K."/>
            <person name="Musiol E.M."/>
            <person name="Blin K."/>
            <person name="Wohlleben W."/>
            <person name="Puhler A."/>
            <person name="Weber T."/>
            <person name="Kalinowski J."/>
        </authorList>
    </citation>
    <scope>NUCLEOTIDE SEQUENCE [LARGE SCALE GENOMIC DNA]</scope>
    <source>
        <strain evidence="3">DSM 40733 / Tue 365</strain>
    </source>
</reference>
<feature type="transmembrane region" description="Helical" evidence="1">
    <location>
        <begin position="110"/>
        <end position="132"/>
    </location>
</feature>
<keyword evidence="1" id="KW-0812">Transmembrane</keyword>
<keyword evidence="1" id="KW-0472">Membrane</keyword>
<organism evidence="2 3">
    <name type="scientific">Streptomyces collinus (strain DSM 40733 / Tue 365)</name>
    <dbReference type="NCBI Taxonomy" id="1214242"/>
    <lineage>
        <taxon>Bacteria</taxon>
        <taxon>Bacillati</taxon>
        <taxon>Actinomycetota</taxon>
        <taxon>Actinomycetes</taxon>
        <taxon>Kitasatosporales</taxon>
        <taxon>Streptomycetaceae</taxon>
        <taxon>Streptomyces</taxon>
    </lineage>
</organism>
<dbReference type="EMBL" id="CP006259">
    <property type="protein sequence ID" value="AGS70753.1"/>
    <property type="molecule type" value="Genomic_DNA"/>
</dbReference>
<dbReference type="eggNOG" id="ENOG5032F1C">
    <property type="taxonomic scope" value="Bacteria"/>
</dbReference>
<dbReference type="HOGENOM" id="CLU_1703298_0_0_11"/>
<dbReference type="KEGG" id="sci:B446_19705"/>
<feature type="transmembrane region" description="Helical" evidence="1">
    <location>
        <begin position="42"/>
        <end position="61"/>
    </location>
</feature>
<protein>
    <submittedName>
        <fullName evidence="2">Uncharacterized protein</fullName>
    </submittedName>
</protein>
<sequence>MNGTGEPMDATDAARARDALATACAARTAARRASDERNRPRGYTVAQGLAFAAGFTAFGVTGRRPDWAGWLLPTGLLSLVAFLVLVWLGAHHGGVTRWFGRDCRPGRPAWQTWLLPLAPAAVGLLAAIPYGVTGWLVGFGLAGGADHLLRAARTGTA</sequence>
<name>S5UUA0_STRC3</name>
<dbReference type="STRING" id="1214242.B446_19705"/>
<keyword evidence="1" id="KW-1133">Transmembrane helix</keyword>
<reference evidence="2 3" key="2">
    <citation type="journal article" date="2013" name="J. Biotechnol.">
        <title>Complete genome sequence of the kirromycin producer Streptomyces collinus Tu 365 consisting of a linear chromosome and two linear plasmids.</title>
        <authorList>
            <person name="Ruckert C."/>
            <person name="Szczepanowski R."/>
            <person name="Albersmeier A."/>
            <person name="Goesmann A."/>
            <person name="Iftime D."/>
            <person name="Musiol E.M."/>
            <person name="Blin K."/>
            <person name="Wohlleben W."/>
            <person name="Puhler A."/>
            <person name="Kalinowski J."/>
            <person name="Weber T."/>
        </authorList>
    </citation>
    <scope>NUCLEOTIDE SEQUENCE [LARGE SCALE GENOMIC DNA]</scope>
    <source>
        <strain evidence="3">DSM 40733 / Tue 365</strain>
    </source>
</reference>
<dbReference type="PATRIC" id="fig|1214242.5.peg.4034"/>
<proteinExistence type="predicted"/>
<evidence type="ECO:0000256" key="1">
    <source>
        <dbReference type="SAM" id="Phobius"/>
    </source>
</evidence>
<accession>S5UUA0</accession>
<gene>
    <name evidence="2" type="ORF">B446_19705</name>
</gene>
<evidence type="ECO:0000313" key="2">
    <source>
        <dbReference type="EMBL" id="AGS70753.1"/>
    </source>
</evidence>
<keyword evidence="3" id="KW-1185">Reference proteome</keyword>
<feature type="transmembrane region" description="Helical" evidence="1">
    <location>
        <begin position="67"/>
        <end position="90"/>
    </location>
</feature>